<dbReference type="AlphaFoldDB" id="A0A1I4QKL4"/>
<dbReference type="Proteomes" id="UP000199520">
    <property type="component" value="Unassembled WGS sequence"/>
</dbReference>
<organism evidence="1 2">
    <name type="scientific">Pelosinus propionicus DSM 13327</name>
    <dbReference type="NCBI Taxonomy" id="1123291"/>
    <lineage>
        <taxon>Bacteria</taxon>
        <taxon>Bacillati</taxon>
        <taxon>Bacillota</taxon>
        <taxon>Negativicutes</taxon>
        <taxon>Selenomonadales</taxon>
        <taxon>Sporomusaceae</taxon>
        <taxon>Pelosinus</taxon>
    </lineage>
</organism>
<protein>
    <recommendedName>
        <fullName evidence="3">ClpX C4-type zinc finger</fullName>
    </recommendedName>
</protein>
<dbReference type="EMBL" id="FOTS01000107">
    <property type="protein sequence ID" value="SFM40306.1"/>
    <property type="molecule type" value="Genomic_DNA"/>
</dbReference>
<dbReference type="STRING" id="1123291.SAMN04490355_11073"/>
<sequence>MSYENNELQYTTCDVCGHEKKCFSQYESGEEVAVCQDCLRITDRN</sequence>
<dbReference type="RefSeq" id="WP_175490711.1">
    <property type="nucleotide sequence ID" value="NZ_FOTS01000107.1"/>
</dbReference>
<gene>
    <name evidence="1" type="ORF">SAMN04490355_11073</name>
</gene>
<evidence type="ECO:0000313" key="1">
    <source>
        <dbReference type="EMBL" id="SFM40306.1"/>
    </source>
</evidence>
<name>A0A1I4QKL4_9FIRM</name>
<proteinExistence type="predicted"/>
<evidence type="ECO:0008006" key="3">
    <source>
        <dbReference type="Google" id="ProtNLM"/>
    </source>
</evidence>
<evidence type="ECO:0000313" key="2">
    <source>
        <dbReference type="Proteomes" id="UP000199520"/>
    </source>
</evidence>
<accession>A0A1I4QKL4</accession>
<keyword evidence="2" id="KW-1185">Reference proteome</keyword>
<reference evidence="2" key="1">
    <citation type="submission" date="2016-10" db="EMBL/GenBank/DDBJ databases">
        <authorList>
            <person name="Varghese N."/>
            <person name="Submissions S."/>
        </authorList>
    </citation>
    <scope>NUCLEOTIDE SEQUENCE [LARGE SCALE GENOMIC DNA]</scope>
    <source>
        <strain evidence="2">DSM 13327</strain>
    </source>
</reference>